<evidence type="ECO:0000256" key="6">
    <source>
        <dbReference type="ARBA" id="ARBA00023136"/>
    </source>
</evidence>
<accession>A0A7M6DJJ7</accession>
<dbReference type="EnsemblMetazoa" id="CLYHEMT013202.1">
    <property type="protein sequence ID" value="CLYHEMP013202.1"/>
    <property type="gene ID" value="CLYHEMG013202"/>
</dbReference>
<feature type="region of interest" description="Disordered" evidence="10">
    <location>
        <begin position="218"/>
        <end position="267"/>
    </location>
</feature>
<keyword evidence="9" id="KW-0807">Transducer</keyword>
<feature type="transmembrane region" description="Helical" evidence="11">
    <location>
        <begin position="6"/>
        <end position="27"/>
    </location>
</feature>
<keyword evidence="6 11" id="KW-0472">Membrane</keyword>
<evidence type="ECO:0000256" key="4">
    <source>
        <dbReference type="ARBA" id="ARBA00022989"/>
    </source>
</evidence>
<dbReference type="PANTHER" id="PTHR24246:SF27">
    <property type="entry name" value="ADENOSINE RECEPTOR, ISOFORM A"/>
    <property type="match status" value="1"/>
</dbReference>
<keyword evidence="7" id="KW-0675">Receptor</keyword>
<feature type="transmembrane region" description="Helical" evidence="11">
    <location>
        <begin position="47"/>
        <end position="73"/>
    </location>
</feature>
<dbReference type="InterPro" id="IPR017452">
    <property type="entry name" value="GPCR_Rhodpsn_7TM"/>
</dbReference>
<keyword evidence="3 11" id="KW-0812">Transmembrane</keyword>
<evidence type="ECO:0000256" key="7">
    <source>
        <dbReference type="ARBA" id="ARBA00023170"/>
    </source>
</evidence>
<protein>
    <recommendedName>
        <fullName evidence="12">G-protein coupled receptors family 1 profile domain-containing protein</fullName>
    </recommendedName>
</protein>
<evidence type="ECO:0000256" key="8">
    <source>
        <dbReference type="ARBA" id="ARBA00023180"/>
    </source>
</evidence>
<sequence>MDEEVIFYIVVVTSMILSLINRMAVTLDHLLAIKKPFLYEEKFTTKVFFIIVGVTLAIALTYFIALLVCYLYLPMKTVMLALQISFVSVIMSGFLVLNTVNYIIYGEARRQLRSIAGVSRNKNRKKQLLRRQYRLVYICIGIVLSFELCWSPCLIWFMHDLLGKHVVEHFQFVACHLICLNNILDSLIYGWLSRDVKRVLRRFFLRRLKKKRNIGTEMGCSDASSTTNSSTCDNLNKPAALEGQPKKPSKIRKMRVKSNRIESTAVL</sequence>
<dbReference type="Gene3D" id="1.20.1070.10">
    <property type="entry name" value="Rhodopsin 7-helix transmembrane proteins"/>
    <property type="match status" value="1"/>
</dbReference>
<dbReference type="SUPFAM" id="SSF81321">
    <property type="entry name" value="Family A G protein-coupled receptor-like"/>
    <property type="match status" value="1"/>
</dbReference>
<evidence type="ECO:0000313" key="14">
    <source>
        <dbReference type="Proteomes" id="UP000594262"/>
    </source>
</evidence>
<evidence type="ECO:0000256" key="5">
    <source>
        <dbReference type="ARBA" id="ARBA00023040"/>
    </source>
</evidence>
<evidence type="ECO:0000259" key="12">
    <source>
        <dbReference type="PROSITE" id="PS50262"/>
    </source>
</evidence>
<keyword evidence="5" id="KW-0297">G-protein coupled receptor</keyword>
<keyword evidence="8" id="KW-0325">Glycoprotein</keyword>
<keyword evidence="2" id="KW-1003">Cell membrane</keyword>
<evidence type="ECO:0000256" key="3">
    <source>
        <dbReference type="ARBA" id="ARBA00022692"/>
    </source>
</evidence>
<evidence type="ECO:0000256" key="9">
    <source>
        <dbReference type="ARBA" id="ARBA00023224"/>
    </source>
</evidence>
<name>A0A7M6DJJ7_9CNID</name>
<evidence type="ECO:0000313" key="13">
    <source>
        <dbReference type="EnsemblMetazoa" id="CLYHEMP013202.1"/>
    </source>
</evidence>
<evidence type="ECO:0000256" key="10">
    <source>
        <dbReference type="SAM" id="MobiDB-lite"/>
    </source>
</evidence>
<dbReference type="OrthoDB" id="6037993at2759"/>
<proteinExistence type="predicted"/>
<dbReference type="Proteomes" id="UP000594262">
    <property type="component" value="Unplaced"/>
</dbReference>
<keyword evidence="4 11" id="KW-1133">Transmembrane helix</keyword>
<evidence type="ECO:0000256" key="1">
    <source>
        <dbReference type="ARBA" id="ARBA00004651"/>
    </source>
</evidence>
<evidence type="ECO:0000256" key="2">
    <source>
        <dbReference type="ARBA" id="ARBA00022475"/>
    </source>
</evidence>
<feature type="transmembrane region" description="Helical" evidence="11">
    <location>
        <begin position="170"/>
        <end position="192"/>
    </location>
</feature>
<feature type="transmembrane region" description="Helical" evidence="11">
    <location>
        <begin position="135"/>
        <end position="158"/>
    </location>
</feature>
<feature type="domain" description="G-protein coupled receptors family 1 profile" evidence="12">
    <location>
        <begin position="1"/>
        <end position="189"/>
    </location>
</feature>
<feature type="compositionally biased region" description="Basic residues" evidence="10">
    <location>
        <begin position="247"/>
        <end position="258"/>
    </location>
</feature>
<feature type="compositionally biased region" description="Polar residues" evidence="10">
    <location>
        <begin position="222"/>
        <end position="234"/>
    </location>
</feature>
<dbReference type="CDD" id="cd00637">
    <property type="entry name" value="7tm_classA_rhodopsin-like"/>
    <property type="match status" value="1"/>
</dbReference>
<dbReference type="GO" id="GO:0004930">
    <property type="term" value="F:G protein-coupled receptor activity"/>
    <property type="evidence" value="ECO:0007669"/>
    <property type="project" value="UniProtKB-KW"/>
</dbReference>
<dbReference type="GO" id="GO:0005886">
    <property type="term" value="C:plasma membrane"/>
    <property type="evidence" value="ECO:0007669"/>
    <property type="project" value="UniProtKB-SubCell"/>
</dbReference>
<reference evidence="13" key="1">
    <citation type="submission" date="2021-01" db="UniProtKB">
        <authorList>
            <consortium name="EnsemblMetazoa"/>
        </authorList>
    </citation>
    <scope>IDENTIFICATION</scope>
</reference>
<dbReference type="PANTHER" id="PTHR24246">
    <property type="entry name" value="OLFACTORY RECEPTOR AND ADENOSINE RECEPTOR"/>
    <property type="match status" value="1"/>
</dbReference>
<evidence type="ECO:0000256" key="11">
    <source>
        <dbReference type="SAM" id="Phobius"/>
    </source>
</evidence>
<comment type="subcellular location">
    <subcellularLocation>
        <location evidence="1">Cell membrane</location>
        <topology evidence="1">Multi-pass membrane protein</topology>
    </subcellularLocation>
</comment>
<organism evidence="13 14">
    <name type="scientific">Clytia hemisphaerica</name>
    <dbReference type="NCBI Taxonomy" id="252671"/>
    <lineage>
        <taxon>Eukaryota</taxon>
        <taxon>Metazoa</taxon>
        <taxon>Cnidaria</taxon>
        <taxon>Hydrozoa</taxon>
        <taxon>Hydroidolina</taxon>
        <taxon>Leptothecata</taxon>
        <taxon>Obeliida</taxon>
        <taxon>Clytiidae</taxon>
        <taxon>Clytia</taxon>
    </lineage>
</organism>
<keyword evidence="14" id="KW-1185">Reference proteome</keyword>
<dbReference type="AlphaFoldDB" id="A0A7M6DJJ7"/>
<dbReference type="PROSITE" id="PS50262">
    <property type="entry name" value="G_PROTEIN_RECEP_F1_2"/>
    <property type="match status" value="1"/>
</dbReference>
<dbReference type="InterPro" id="IPR000276">
    <property type="entry name" value="GPCR_Rhodpsn"/>
</dbReference>
<dbReference type="Pfam" id="PF00001">
    <property type="entry name" value="7tm_1"/>
    <property type="match status" value="1"/>
</dbReference>
<feature type="transmembrane region" description="Helical" evidence="11">
    <location>
        <begin position="79"/>
        <end position="104"/>
    </location>
</feature>